<evidence type="ECO:0000313" key="2">
    <source>
        <dbReference type="EMBL" id="KAK4391533.1"/>
    </source>
</evidence>
<reference evidence="2" key="1">
    <citation type="submission" date="2020-06" db="EMBL/GenBank/DDBJ databases">
        <authorList>
            <person name="Li T."/>
            <person name="Hu X."/>
            <person name="Zhang T."/>
            <person name="Song X."/>
            <person name="Zhang H."/>
            <person name="Dai N."/>
            <person name="Sheng W."/>
            <person name="Hou X."/>
            <person name="Wei L."/>
        </authorList>
    </citation>
    <scope>NUCLEOTIDE SEQUENCE</scope>
    <source>
        <strain evidence="2">K16</strain>
        <tissue evidence="2">Leaf</tissue>
    </source>
</reference>
<feature type="transmembrane region" description="Helical" evidence="1">
    <location>
        <begin position="12"/>
        <end position="32"/>
    </location>
</feature>
<dbReference type="AlphaFoldDB" id="A0AAE2BN97"/>
<accession>A0AAE2BN97</accession>
<evidence type="ECO:0000256" key="1">
    <source>
        <dbReference type="SAM" id="Phobius"/>
    </source>
</evidence>
<keyword evidence="1" id="KW-0472">Membrane</keyword>
<proteinExistence type="predicted"/>
<gene>
    <name evidence="2" type="ORF">Sango_1931100</name>
</gene>
<sequence length="105" mass="11416">MAGEYVSKGLRVVAAVGATFLSGSFALGFLTSSISERITYLKGFKNVLTAWDMAPCNNQGQDPHVLTICHAVLLSRCTSYTCTNLLPCDPSRFFLAEVRRLALLV</sequence>
<organism evidence="2 3">
    <name type="scientific">Sesamum angolense</name>
    <dbReference type="NCBI Taxonomy" id="2727404"/>
    <lineage>
        <taxon>Eukaryota</taxon>
        <taxon>Viridiplantae</taxon>
        <taxon>Streptophyta</taxon>
        <taxon>Embryophyta</taxon>
        <taxon>Tracheophyta</taxon>
        <taxon>Spermatophyta</taxon>
        <taxon>Magnoliopsida</taxon>
        <taxon>eudicotyledons</taxon>
        <taxon>Gunneridae</taxon>
        <taxon>Pentapetalae</taxon>
        <taxon>asterids</taxon>
        <taxon>lamiids</taxon>
        <taxon>Lamiales</taxon>
        <taxon>Pedaliaceae</taxon>
        <taxon>Sesamum</taxon>
    </lineage>
</organism>
<protein>
    <submittedName>
        <fullName evidence="2">Uncharacterized protein</fullName>
    </submittedName>
</protein>
<name>A0AAE2BN97_9LAMI</name>
<keyword evidence="1" id="KW-0812">Transmembrane</keyword>
<comment type="caution">
    <text evidence="2">The sequence shown here is derived from an EMBL/GenBank/DDBJ whole genome shotgun (WGS) entry which is preliminary data.</text>
</comment>
<dbReference type="Proteomes" id="UP001289374">
    <property type="component" value="Unassembled WGS sequence"/>
</dbReference>
<keyword evidence="1" id="KW-1133">Transmembrane helix</keyword>
<dbReference type="EMBL" id="JACGWL010000011">
    <property type="protein sequence ID" value="KAK4391533.1"/>
    <property type="molecule type" value="Genomic_DNA"/>
</dbReference>
<keyword evidence="3" id="KW-1185">Reference proteome</keyword>
<evidence type="ECO:0000313" key="3">
    <source>
        <dbReference type="Proteomes" id="UP001289374"/>
    </source>
</evidence>
<reference evidence="2" key="2">
    <citation type="journal article" date="2024" name="Plant">
        <title>Genomic evolution and insights into agronomic trait innovations of Sesamum species.</title>
        <authorList>
            <person name="Miao H."/>
            <person name="Wang L."/>
            <person name="Qu L."/>
            <person name="Liu H."/>
            <person name="Sun Y."/>
            <person name="Le M."/>
            <person name="Wang Q."/>
            <person name="Wei S."/>
            <person name="Zheng Y."/>
            <person name="Lin W."/>
            <person name="Duan Y."/>
            <person name="Cao H."/>
            <person name="Xiong S."/>
            <person name="Wang X."/>
            <person name="Wei L."/>
            <person name="Li C."/>
            <person name="Ma Q."/>
            <person name="Ju M."/>
            <person name="Zhao R."/>
            <person name="Li G."/>
            <person name="Mu C."/>
            <person name="Tian Q."/>
            <person name="Mei H."/>
            <person name="Zhang T."/>
            <person name="Gao T."/>
            <person name="Zhang H."/>
        </authorList>
    </citation>
    <scope>NUCLEOTIDE SEQUENCE</scope>
    <source>
        <strain evidence="2">K16</strain>
    </source>
</reference>